<organism evidence="2">
    <name type="scientific">marine sediment metagenome</name>
    <dbReference type="NCBI Taxonomy" id="412755"/>
    <lineage>
        <taxon>unclassified sequences</taxon>
        <taxon>metagenomes</taxon>
        <taxon>ecological metagenomes</taxon>
    </lineage>
</organism>
<evidence type="ECO:0000256" key="1">
    <source>
        <dbReference type="SAM" id="MobiDB-lite"/>
    </source>
</evidence>
<name>A0A0F9DUJ2_9ZZZZ</name>
<protein>
    <submittedName>
        <fullName evidence="2">Uncharacterized protein</fullName>
    </submittedName>
</protein>
<proteinExistence type="predicted"/>
<feature type="region of interest" description="Disordered" evidence="1">
    <location>
        <begin position="1"/>
        <end position="24"/>
    </location>
</feature>
<dbReference type="EMBL" id="LAZR01040025">
    <property type="protein sequence ID" value="KKL15553.1"/>
    <property type="molecule type" value="Genomic_DNA"/>
</dbReference>
<gene>
    <name evidence="2" type="ORF">LCGC14_2504470</name>
</gene>
<accession>A0A0F9DUJ2</accession>
<evidence type="ECO:0000313" key="2">
    <source>
        <dbReference type="EMBL" id="KKL15553.1"/>
    </source>
</evidence>
<comment type="caution">
    <text evidence="2">The sequence shown here is derived from an EMBL/GenBank/DDBJ whole genome shotgun (WGS) entry which is preliminary data.</text>
</comment>
<feature type="non-terminal residue" evidence="2">
    <location>
        <position position="24"/>
    </location>
</feature>
<sequence>MPVATKTKQTITLPALHPGQQDIA</sequence>
<feature type="compositionally biased region" description="Polar residues" evidence="1">
    <location>
        <begin position="1"/>
        <end position="12"/>
    </location>
</feature>
<reference evidence="2" key="1">
    <citation type="journal article" date="2015" name="Nature">
        <title>Complex archaea that bridge the gap between prokaryotes and eukaryotes.</title>
        <authorList>
            <person name="Spang A."/>
            <person name="Saw J.H."/>
            <person name="Jorgensen S.L."/>
            <person name="Zaremba-Niedzwiedzka K."/>
            <person name="Martijn J."/>
            <person name="Lind A.E."/>
            <person name="van Eijk R."/>
            <person name="Schleper C."/>
            <person name="Guy L."/>
            <person name="Ettema T.J."/>
        </authorList>
    </citation>
    <scope>NUCLEOTIDE SEQUENCE</scope>
</reference>
<dbReference type="AlphaFoldDB" id="A0A0F9DUJ2"/>